<dbReference type="Gene3D" id="3.40.50.2300">
    <property type="match status" value="1"/>
</dbReference>
<proteinExistence type="predicted"/>
<dbReference type="SUPFAM" id="SSF52172">
    <property type="entry name" value="CheY-like"/>
    <property type="match status" value="1"/>
</dbReference>
<sequence>MSDKRVLIVDDEEDLTWTDSKHLSRDKDKFELIAVNSAMAALDVLAQVPVNLVITDIRMPEISGLDLLLKIKENYPQTKVVIMTAYGSSEIQEEANKRGCFKYIEKPFEIQDLRQLILDILQEKKGFEGKISDFQLTDLIQLLCLGRQTNSIHFEKDGSHGAIYFDEGDIVHAEVDQIEGEEAFYEILSWEGGAFNLQKGEKAPKETIFKSWQNLLLEGLRRLDELRARTSHVDDKIPEAQKQLILALENHLRNKGLEVLALLDQTGFVVASAVQPEQKDKWSVSDIVPFISKLLSAVEENGQEFGFGKSEEVFVQYGEGIIQLARVDDPNYFLASLRNNEMNISLLRLENKKLFKQLVPIIKKL</sequence>
<name>A0A7V5H241_CALAY</name>
<dbReference type="PANTHER" id="PTHR36304">
    <property type="entry name" value="DOMAIN GTPASE-ACTIVATING PROTEIN, PUTATIVE-RELATED-RELATED"/>
    <property type="match status" value="1"/>
</dbReference>
<feature type="modified residue" description="4-aspartylphosphate" evidence="1">
    <location>
        <position position="56"/>
    </location>
</feature>
<organism evidence="3">
    <name type="scientific">Caldithrix abyssi</name>
    <dbReference type="NCBI Taxonomy" id="187145"/>
    <lineage>
        <taxon>Bacteria</taxon>
        <taxon>Pseudomonadati</taxon>
        <taxon>Calditrichota</taxon>
        <taxon>Calditrichia</taxon>
        <taxon>Calditrichales</taxon>
        <taxon>Calditrichaceae</taxon>
        <taxon>Caldithrix</taxon>
    </lineage>
</organism>
<dbReference type="Pfam" id="PF00072">
    <property type="entry name" value="Response_reg"/>
    <property type="match status" value="1"/>
</dbReference>
<dbReference type="EMBL" id="DRTD01000126">
    <property type="protein sequence ID" value="HHE54471.1"/>
    <property type="molecule type" value="Genomic_DNA"/>
</dbReference>
<protein>
    <submittedName>
        <fullName evidence="3">DUF4388 domain-containing protein</fullName>
    </submittedName>
</protein>
<comment type="caution">
    <text evidence="3">The sequence shown here is derived from an EMBL/GenBank/DDBJ whole genome shotgun (WGS) entry which is preliminary data.</text>
</comment>
<evidence type="ECO:0000256" key="1">
    <source>
        <dbReference type="PROSITE-ProRule" id="PRU00169"/>
    </source>
</evidence>
<evidence type="ECO:0000313" key="3">
    <source>
        <dbReference type="EMBL" id="HHE54471.1"/>
    </source>
</evidence>
<dbReference type="GO" id="GO:0000160">
    <property type="term" value="P:phosphorelay signal transduction system"/>
    <property type="evidence" value="ECO:0007669"/>
    <property type="project" value="InterPro"/>
</dbReference>
<reference evidence="3" key="1">
    <citation type="journal article" date="2020" name="mSystems">
        <title>Genome- and Community-Level Interaction Insights into Carbon Utilization and Element Cycling Functions of Hydrothermarchaeota in Hydrothermal Sediment.</title>
        <authorList>
            <person name="Zhou Z."/>
            <person name="Liu Y."/>
            <person name="Xu W."/>
            <person name="Pan J."/>
            <person name="Luo Z.H."/>
            <person name="Li M."/>
        </authorList>
    </citation>
    <scope>NUCLEOTIDE SEQUENCE [LARGE SCALE GENOMIC DNA]</scope>
    <source>
        <strain evidence="3">HyVt-76</strain>
    </source>
</reference>
<dbReference type="Pfam" id="PF14332">
    <property type="entry name" value="DUF4388"/>
    <property type="match status" value="1"/>
</dbReference>
<keyword evidence="1" id="KW-0597">Phosphoprotein</keyword>
<dbReference type="PROSITE" id="PS50110">
    <property type="entry name" value="RESPONSE_REGULATORY"/>
    <property type="match status" value="1"/>
</dbReference>
<dbReference type="InterPro" id="IPR001789">
    <property type="entry name" value="Sig_transdc_resp-reg_receiver"/>
</dbReference>
<accession>A0A7V5H241</accession>
<dbReference type="PANTHER" id="PTHR36304:SF4">
    <property type="entry name" value="DUF4388 DOMAIN-CONTAINING PROTEIN"/>
    <property type="match status" value="1"/>
</dbReference>
<dbReference type="AlphaFoldDB" id="A0A7V5H241"/>
<dbReference type="InterPro" id="IPR025497">
    <property type="entry name" value="PatA-like_N"/>
</dbReference>
<feature type="domain" description="Response regulatory" evidence="2">
    <location>
        <begin position="5"/>
        <end position="121"/>
    </location>
</feature>
<evidence type="ECO:0000259" key="2">
    <source>
        <dbReference type="PROSITE" id="PS50110"/>
    </source>
</evidence>
<dbReference type="Gene3D" id="3.30.450.30">
    <property type="entry name" value="Dynein light chain 2a, cytoplasmic"/>
    <property type="match status" value="1"/>
</dbReference>
<dbReference type="SMART" id="SM00448">
    <property type="entry name" value="REC"/>
    <property type="match status" value="1"/>
</dbReference>
<dbReference type="Proteomes" id="UP000886111">
    <property type="component" value="Unassembled WGS sequence"/>
</dbReference>
<gene>
    <name evidence="3" type="ORF">ENL21_01725</name>
</gene>
<dbReference type="InterPro" id="IPR011006">
    <property type="entry name" value="CheY-like_superfamily"/>
</dbReference>
<dbReference type="SUPFAM" id="SSF103196">
    <property type="entry name" value="Roadblock/LC7 domain"/>
    <property type="match status" value="1"/>
</dbReference>